<dbReference type="Proteomes" id="UP000007148">
    <property type="component" value="Unassembled WGS sequence"/>
</dbReference>
<dbReference type="AlphaFoldDB" id="G4TPS8"/>
<evidence type="ECO:0000313" key="6">
    <source>
        <dbReference type="Proteomes" id="UP000007148"/>
    </source>
</evidence>
<dbReference type="GO" id="GO:0005524">
    <property type="term" value="F:ATP binding"/>
    <property type="evidence" value="ECO:0007669"/>
    <property type="project" value="UniProtKB-KW"/>
</dbReference>
<organism evidence="5 6">
    <name type="scientific">Serendipita indica (strain DSM 11827)</name>
    <name type="common">Root endophyte fungus</name>
    <name type="synonym">Piriformospora indica</name>
    <dbReference type="NCBI Taxonomy" id="1109443"/>
    <lineage>
        <taxon>Eukaryota</taxon>
        <taxon>Fungi</taxon>
        <taxon>Dikarya</taxon>
        <taxon>Basidiomycota</taxon>
        <taxon>Agaricomycotina</taxon>
        <taxon>Agaricomycetes</taxon>
        <taxon>Sebacinales</taxon>
        <taxon>Serendipitaceae</taxon>
        <taxon>Serendipita</taxon>
    </lineage>
</organism>
<feature type="region of interest" description="Disordered" evidence="4">
    <location>
        <begin position="24"/>
        <end position="80"/>
    </location>
</feature>
<dbReference type="InterPro" id="IPR005654">
    <property type="entry name" value="ATPase_AFG1-like"/>
</dbReference>
<evidence type="ECO:0000256" key="1">
    <source>
        <dbReference type="ARBA" id="ARBA00010322"/>
    </source>
</evidence>
<evidence type="ECO:0000256" key="2">
    <source>
        <dbReference type="ARBA" id="ARBA00022741"/>
    </source>
</evidence>
<feature type="compositionally biased region" description="Basic and acidic residues" evidence="4">
    <location>
        <begin position="71"/>
        <end position="80"/>
    </location>
</feature>
<dbReference type="EMBL" id="CAFZ01000217">
    <property type="protein sequence ID" value="CCA73321.1"/>
    <property type="molecule type" value="Genomic_DNA"/>
</dbReference>
<proteinExistence type="inferred from homology"/>
<dbReference type="Gene3D" id="3.40.50.300">
    <property type="entry name" value="P-loop containing nucleotide triphosphate hydrolases"/>
    <property type="match status" value="1"/>
</dbReference>
<reference evidence="5 6" key="1">
    <citation type="journal article" date="2011" name="PLoS Pathog.">
        <title>Endophytic Life Strategies Decoded by Genome and Transcriptome Analyses of the Mutualistic Root Symbiont Piriformospora indica.</title>
        <authorList>
            <person name="Zuccaro A."/>
            <person name="Lahrmann U."/>
            <person name="Guldener U."/>
            <person name="Langen G."/>
            <person name="Pfiffi S."/>
            <person name="Biedenkopf D."/>
            <person name="Wong P."/>
            <person name="Samans B."/>
            <person name="Grimm C."/>
            <person name="Basiewicz M."/>
            <person name="Murat C."/>
            <person name="Martin F."/>
            <person name="Kogel K.H."/>
        </authorList>
    </citation>
    <scope>NUCLEOTIDE SEQUENCE [LARGE SCALE GENOMIC DNA]</scope>
    <source>
        <strain evidence="5 6">DSM 11827</strain>
    </source>
</reference>
<keyword evidence="6" id="KW-1185">Reference proteome</keyword>
<dbReference type="HOGENOM" id="CLU_008681_1_1_1"/>
<name>G4TPS8_SERID</name>
<evidence type="ECO:0000256" key="4">
    <source>
        <dbReference type="SAM" id="MobiDB-lite"/>
    </source>
</evidence>
<dbReference type="eggNOG" id="KOG2383">
    <property type="taxonomic scope" value="Eukaryota"/>
</dbReference>
<sequence length="511" mass="58002">MTATASLSRRVFLASRFRHPSRVLARSKPSLRRSQASIASVQPDFTPPPPPPSSSQRTLDTSAGVPPYRAPEQRRNEWHAPSRVTPMSKYKELIDNGTLRPDDHQLQIVGKLQKLHDELRNYNQPTVEEAVVQTPSFLQRLFGSQAETLPEPPSNLPKGLYLYGDVGTGKSMLMDLFYLTLPPHITRKSRVHFHAFMIDVHKRLHDFKKTHPPGADPILPIARALAKENTVICFDEFQVTDIAVAMILRRLLECMIKFGVIFVMTSNRHPTKLYKNGIQRASFLPAIDLLMSQFDVTDLDSGTDYRKMPRALSNVYFHPLTEEHNLEIQKIFDALTAHDGPVVQDKQLDVWGRKLKIPESSDNVAKFTFDELCGKPLSAADYLEVTKEFNTIFVVDVPKMNLGHKDLARRFITFIDACYENHTKLFVTSEVPIYQIFSDEGTTQHSKEKTEHMRSVMDELGISDQQIGTTSIFTGEEELFAFARACSRLVQMGTQEWAMTAGHEDKHAMIL</sequence>
<protein>
    <submittedName>
        <fullName evidence="5">Related to AFG1-ATPase family protein</fullName>
    </submittedName>
</protein>
<keyword evidence="2" id="KW-0547">Nucleotide-binding</keyword>
<dbReference type="GO" id="GO:0006515">
    <property type="term" value="P:protein quality control for misfolded or incompletely synthesized proteins"/>
    <property type="evidence" value="ECO:0007669"/>
    <property type="project" value="TreeGrafter"/>
</dbReference>
<dbReference type="FunCoup" id="G4TPS8">
    <property type="interactions" value="399"/>
</dbReference>
<evidence type="ECO:0000256" key="3">
    <source>
        <dbReference type="ARBA" id="ARBA00022840"/>
    </source>
</evidence>
<evidence type="ECO:0000313" key="5">
    <source>
        <dbReference type="EMBL" id="CCA73321.1"/>
    </source>
</evidence>
<accession>G4TPS8</accession>
<dbReference type="PANTHER" id="PTHR12169">
    <property type="entry name" value="ATPASE N2B"/>
    <property type="match status" value="1"/>
</dbReference>
<gene>
    <name evidence="5" type="ORF">PIIN_07276</name>
</gene>
<dbReference type="InterPro" id="IPR027417">
    <property type="entry name" value="P-loop_NTPase"/>
</dbReference>
<dbReference type="OMA" id="ARRFINM"/>
<dbReference type="SUPFAM" id="SSF52540">
    <property type="entry name" value="P-loop containing nucleoside triphosphate hydrolases"/>
    <property type="match status" value="1"/>
</dbReference>
<dbReference type="GO" id="GO:0005739">
    <property type="term" value="C:mitochondrion"/>
    <property type="evidence" value="ECO:0007669"/>
    <property type="project" value="TreeGrafter"/>
</dbReference>
<dbReference type="GO" id="GO:0016887">
    <property type="term" value="F:ATP hydrolysis activity"/>
    <property type="evidence" value="ECO:0007669"/>
    <property type="project" value="InterPro"/>
</dbReference>
<comment type="caution">
    <text evidence="5">The sequence shown here is derived from an EMBL/GenBank/DDBJ whole genome shotgun (WGS) entry which is preliminary data.</text>
</comment>
<dbReference type="OrthoDB" id="548867at2759"/>
<dbReference type="PANTHER" id="PTHR12169:SF6">
    <property type="entry name" value="AFG1-LIKE ATPASE"/>
    <property type="match status" value="1"/>
</dbReference>
<dbReference type="InParanoid" id="G4TPS8"/>
<comment type="similarity">
    <text evidence="1">Belongs to the AFG1 ATPase family.</text>
</comment>
<dbReference type="STRING" id="1109443.G4TPS8"/>
<dbReference type="Pfam" id="PF03969">
    <property type="entry name" value="AFG1_ATPase"/>
    <property type="match status" value="1"/>
</dbReference>
<dbReference type="NCBIfam" id="NF040713">
    <property type="entry name" value="ZapE"/>
    <property type="match status" value="1"/>
</dbReference>
<keyword evidence="3" id="KW-0067">ATP-binding</keyword>